<organism evidence="2">
    <name type="scientific">uncultured Caudovirales phage</name>
    <dbReference type="NCBI Taxonomy" id="2100421"/>
    <lineage>
        <taxon>Viruses</taxon>
        <taxon>Duplodnaviria</taxon>
        <taxon>Heunggongvirae</taxon>
        <taxon>Uroviricota</taxon>
        <taxon>Caudoviricetes</taxon>
        <taxon>Peduoviridae</taxon>
        <taxon>Maltschvirus</taxon>
        <taxon>Maltschvirus maltsch</taxon>
    </lineage>
</organism>
<evidence type="ECO:0000313" key="2">
    <source>
        <dbReference type="EMBL" id="CAB4159763.1"/>
    </source>
</evidence>
<gene>
    <name evidence="2" type="ORF">UFOVP718_11</name>
</gene>
<protein>
    <submittedName>
        <fullName evidence="2">Uncharacterized protein</fullName>
    </submittedName>
</protein>
<sequence length="191" mass="20711">MAFNIDNYVDVPTRLAEALKKHPNLRIQETSAEVVTMPDGSTFYRCTVTVWRDETDPIPSIATAAEPYPGKTPYTKNSEFMVGMTSALGRALGYMGFGVAKAIASRNEVEARQDGTQPAPKPAQTHSRIASQKQLYFIKSLAKGAGFDEAALHDYIAVTLNSDAVTLEVLSPDQATQVIDAMKKLPSSKGD</sequence>
<reference evidence="2" key="1">
    <citation type="submission" date="2020-04" db="EMBL/GenBank/DDBJ databases">
        <authorList>
            <person name="Chiriac C."/>
            <person name="Salcher M."/>
            <person name="Ghai R."/>
            <person name="Kavagutti S V."/>
        </authorList>
    </citation>
    <scope>NUCLEOTIDE SEQUENCE</scope>
</reference>
<proteinExistence type="predicted"/>
<accession>A0A6J5NLH4</accession>
<evidence type="ECO:0000256" key="1">
    <source>
        <dbReference type="SAM" id="MobiDB-lite"/>
    </source>
</evidence>
<name>A0A6J5NLH4_9CAUD</name>
<dbReference type="EMBL" id="LR796694">
    <property type="protein sequence ID" value="CAB4159763.1"/>
    <property type="molecule type" value="Genomic_DNA"/>
</dbReference>
<feature type="region of interest" description="Disordered" evidence="1">
    <location>
        <begin position="109"/>
        <end position="128"/>
    </location>
</feature>